<evidence type="ECO:0000313" key="1">
    <source>
        <dbReference type="EMBL" id="CAI9179892.1"/>
    </source>
</evidence>
<protein>
    <submittedName>
        <fullName evidence="1">Uncharacterized protein</fullName>
    </submittedName>
</protein>
<evidence type="ECO:0000313" key="2">
    <source>
        <dbReference type="Proteomes" id="UP001176941"/>
    </source>
</evidence>
<reference evidence="1" key="1">
    <citation type="submission" date="2023-04" db="EMBL/GenBank/DDBJ databases">
        <authorList>
            <consortium name="ELIXIR-Norway"/>
        </authorList>
    </citation>
    <scope>NUCLEOTIDE SEQUENCE [LARGE SCALE GENOMIC DNA]</scope>
</reference>
<sequence length="117" mass="12721">MGRTCLLEAAAPWCLERYHIQFIDGGYFIYSSLQPCKEWLRPQGSSAPGVGDSLLETPLMTLLAFRRQSSSCGWKDAVLNPAASCAFSVLSCTAQPSTLQKRGLDPFPHAAGELQKA</sequence>
<dbReference type="EMBL" id="OX459945">
    <property type="protein sequence ID" value="CAI9179892.1"/>
    <property type="molecule type" value="Genomic_DNA"/>
</dbReference>
<keyword evidence="2" id="KW-1185">Reference proteome</keyword>
<gene>
    <name evidence="1" type="ORF">MRATA1EN1_LOCUS28854</name>
</gene>
<dbReference type="Proteomes" id="UP001176941">
    <property type="component" value="Chromosome 9"/>
</dbReference>
<organism evidence="1 2">
    <name type="scientific">Rangifer tarandus platyrhynchus</name>
    <name type="common">Svalbard reindeer</name>
    <dbReference type="NCBI Taxonomy" id="3082113"/>
    <lineage>
        <taxon>Eukaryota</taxon>
        <taxon>Metazoa</taxon>
        <taxon>Chordata</taxon>
        <taxon>Craniata</taxon>
        <taxon>Vertebrata</taxon>
        <taxon>Euteleostomi</taxon>
        <taxon>Mammalia</taxon>
        <taxon>Eutheria</taxon>
        <taxon>Laurasiatheria</taxon>
        <taxon>Artiodactyla</taxon>
        <taxon>Ruminantia</taxon>
        <taxon>Pecora</taxon>
        <taxon>Cervidae</taxon>
        <taxon>Odocoileinae</taxon>
        <taxon>Rangifer</taxon>
    </lineage>
</organism>
<accession>A0ABN9A4N0</accession>
<name>A0ABN9A4N0_RANTA</name>
<proteinExistence type="predicted"/>